<dbReference type="GO" id="GO:0003676">
    <property type="term" value="F:nucleic acid binding"/>
    <property type="evidence" value="ECO:0007669"/>
    <property type="project" value="InterPro"/>
</dbReference>
<dbReference type="Pfam" id="PF13456">
    <property type="entry name" value="RVT_3"/>
    <property type="match status" value="1"/>
</dbReference>
<dbReference type="PANTHER" id="PTHR47723">
    <property type="entry name" value="OS05G0353850 PROTEIN"/>
    <property type="match status" value="1"/>
</dbReference>
<dbReference type="CDD" id="cd06222">
    <property type="entry name" value="RNase_H_like"/>
    <property type="match status" value="1"/>
</dbReference>
<sequence length="72" mass="8007">MPSRWVAWLPPQDDVVALNVDGNFLGNNFVAGFGGLCCDHNNHFLWGFYDCCGHVSILHAEILALLRGLEFC</sequence>
<dbReference type="Gene3D" id="3.30.420.10">
    <property type="entry name" value="Ribonuclease H-like superfamily/Ribonuclease H"/>
    <property type="match status" value="1"/>
</dbReference>
<dbReference type="Proteomes" id="UP000075243">
    <property type="component" value="Chromosome 11"/>
</dbReference>
<dbReference type="InterPro" id="IPR053151">
    <property type="entry name" value="RNase_H-like"/>
</dbReference>
<dbReference type="InterPro" id="IPR012337">
    <property type="entry name" value="RNaseH-like_sf"/>
</dbReference>
<dbReference type="InterPro" id="IPR002156">
    <property type="entry name" value="RNaseH_domain"/>
</dbReference>
<dbReference type="PANTHER" id="PTHR47723:SF19">
    <property type="entry name" value="POLYNUCLEOTIDYL TRANSFERASE, RIBONUCLEASE H-LIKE SUPERFAMILY PROTEIN"/>
    <property type="match status" value="1"/>
</dbReference>
<dbReference type="SUPFAM" id="SSF53098">
    <property type="entry name" value="Ribonuclease H-like"/>
    <property type="match status" value="1"/>
</dbReference>
<protein>
    <recommendedName>
        <fullName evidence="1">RNase H type-1 domain-containing protein</fullName>
    </recommendedName>
</protein>
<dbReference type="InterPro" id="IPR036397">
    <property type="entry name" value="RNaseH_sf"/>
</dbReference>
<name>A0A151SPJ2_CAJCA</name>
<dbReference type="EMBL" id="CM003613">
    <property type="protein sequence ID" value="KYP56746.1"/>
    <property type="molecule type" value="Genomic_DNA"/>
</dbReference>
<evidence type="ECO:0000313" key="2">
    <source>
        <dbReference type="EMBL" id="KYP56746.1"/>
    </source>
</evidence>
<evidence type="ECO:0000259" key="1">
    <source>
        <dbReference type="Pfam" id="PF13456"/>
    </source>
</evidence>
<proteinExistence type="predicted"/>
<organism evidence="2 3">
    <name type="scientific">Cajanus cajan</name>
    <name type="common">Pigeon pea</name>
    <name type="synonym">Cajanus indicus</name>
    <dbReference type="NCBI Taxonomy" id="3821"/>
    <lineage>
        <taxon>Eukaryota</taxon>
        <taxon>Viridiplantae</taxon>
        <taxon>Streptophyta</taxon>
        <taxon>Embryophyta</taxon>
        <taxon>Tracheophyta</taxon>
        <taxon>Spermatophyta</taxon>
        <taxon>Magnoliopsida</taxon>
        <taxon>eudicotyledons</taxon>
        <taxon>Gunneridae</taxon>
        <taxon>Pentapetalae</taxon>
        <taxon>rosids</taxon>
        <taxon>fabids</taxon>
        <taxon>Fabales</taxon>
        <taxon>Fabaceae</taxon>
        <taxon>Papilionoideae</taxon>
        <taxon>50 kb inversion clade</taxon>
        <taxon>NPAAA clade</taxon>
        <taxon>indigoferoid/millettioid clade</taxon>
        <taxon>Phaseoleae</taxon>
        <taxon>Cajanus</taxon>
    </lineage>
</organism>
<dbReference type="AlphaFoldDB" id="A0A151SPJ2"/>
<reference evidence="2 3" key="1">
    <citation type="journal article" date="2012" name="Nat. Biotechnol.">
        <title>Draft genome sequence of pigeonpea (Cajanus cajan), an orphan legume crop of resource-poor farmers.</title>
        <authorList>
            <person name="Varshney R.K."/>
            <person name="Chen W."/>
            <person name="Li Y."/>
            <person name="Bharti A.K."/>
            <person name="Saxena R.K."/>
            <person name="Schlueter J.A."/>
            <person name="Donoghue M.T."/>
            <person name="Azam S."/>
            <person name="Fan G."/>
            <person name="Whaley A.M."/>
            <person name="Farmer A.D."/>
            <person name="Sheridan J."/>
            <person name="Iwata A."/>
            <person name="Tuteja R."/>
            <person name="Penmetsa R.V."/>
            <person name="Wu W."/>
            <person name="Upadhyaya H.D."/>
            <person name="Yang S.P."/>
            <person name="Shah T."/>
            <person name="Saxena K.B."/>
            <person name="Michael T."/>
            <person name="McCombie W.R."/>
            <person name="Yang B."/>
            <person name="Zhang G."/>
            <person name="Yang H."/>
            <person name="Wang J."/>
            <person name="Spillane C."/>
            <person name="Cook D.R."/>
            <person name="May G.D."/>
            <person name="Xu X."/>
            <person name="Jackson S.A."/>
        </authorList>
    </citation>
    <scope>NUCLEOTIDE SEQUENCE [LARGE SCALE GENOMIC DNA]</scope>
    <source>
        <strain evidence="3">cv. Asha</strain>
    </source>
</reference>
<feature type="domain" description="RNase H type-1" evidence="1">
    <location>
        <begin position="19"/>
        <end position="72"/>
    </location>
</feature>
<dbReference type="GO" id="GO:0004523">
    <property type="term" value="F:RNA-DNA hybrid ribonuclease activity"/>
    <property type="evidence" value="ECO:0007669"/>
    <property type="project" value="InterPro"/>
</dbReference>
<dbReference type="InterPro" id="IPR044730">
    <property type="entry name" value="RNase_H-like_dom_plant"/>
</dbReference>
<evidence type="ECO:0000313" key="3">
    <source>
        <dbReference type="Proteomes" id="UP000075243"/>
    </source>
</evidence>
<keyword evidence="3" id="KW-1185">Reference proteome</keyword>
<gene>
    <name evidence="2" type="ORF">KK1_002993</name>
</gene>
<accession>A0A151SPJ2</accession>
<dbReference type="Gramene" id="C.cajan_02924.t">
    <property type="protein sequence ID" value="C.cajan_02924.t.cds1"/>
    <property type="gene ID" value="C.cajan_02924"/>
</dbReference>